<comment type="cofactor">
    <cofactor evidence="12">
        <name>Zn(2+)</name>
        <dbReference type="ChEBI" id="CHEBI:29105"/>
    </cofactor>
</comment>
<evidence type="ECO:0000256" key="2">
    <source>
        <dbReference type="ARBA" id="ARBA00022490"/>
    </source>
</evidence>
<dbReference type="GO" id="GO:0005975">
    <property type="term" value="P:carbohydrate metabolic process"/>
    <property type="evidence" value="ECO:0007669"/>
    <property type="project" value="InterPro"/>
</dbReference>
<dbReference type="PANTHER" id="PTHR42891:SF1">
    <property type="entry name" value="D-GLYCERO-BETA-D-MANNO-HEPTOSE-1,7-BISPHOSPHATE 7-PHOSPHATASE"/>
    <property type="match status" value="1"/>
</dbReference>
<evidence type="ECO:0000256" key="1">
    <source>
        <dbReference type="ARBA" id="ARBA00004496"/>
    </source>
</evidence>
<evidence type="ECO:0000256" key="7">
    <source>
        <dbReference type="ARBA" id="ARBA00031828"/>
    </source>
</evidence>
<accession>A0A0S4MXL8</accession>
<dbReference type="GO" id="GO:0016791">
    <property type="term" value="F:phosphatase activity"/>
    <property type="evidence" value="ECO:0007669"/>
    <property type="project" value="InterPro"/>
</dbReference>
<feature type="binding site" evidence="12">
    <location>
        <position position="92"/>
    </location>
    <ligand>
        <name>Zn(2+)</name>
        <dbReference type="ChEBI" id="CHEBI:29105"/>
    </ligand>
</feature>
<feature type="binding site" evidence="12">
    <location>
        <position position="109"/>
    </location>
    <ligand>
        <name>Zn(2+)</name>
        <dbReference type="ChEBI" id="CHEBI:29105"/>
    </ligand>
</feature>
<feature type="site" description="Stabilizes the phosphoryl group" evidence="11">
    <location>
        <position position="53"/>
    </location>
</feature>
<keyword evidence="5 12" id="KW-0862">Zinc</keyword>
<evidence type="ECO:0000256" key="11">
    <source>
        <dbReference type="PIRSR" id="PIRSR004682-3"/>
    </source>
</evidence>
<dbReference type="CDD" id="cd07503">
    <property type="entry name" value="HAD_HisB-N"/>
    <property type="match status" value="1"/>
</dbReference>
<dbReference type="InterPro" id="IPR036412">
    <property type="entry name" value="HAD-like_sf"/>
</dbReference>
<feature type="site" description="Stabilizes the phosphoryl group" evidence="11">
    <location>
        <position position="111"/>
    </location>
</feature>
<feature type="binding site" evidence="12">
    <location>
        <position position="13"/>
    </location>
    <ligand>
        <name>Mg(2+)</name>
        <dbReference type="ChEBI" id="CHEBI:18420"/>
    </ligand>
</feature>
<dbReference type="NCBIfam" id="TIGR01662">
    <property type="entry name" value="HAD-SF-IIIA"/>
    <property type="match status" value="1"/>
</dbReference>
<evidence type="ECO:0000256" key="4">
    <source>
        <dbReference type="ARBA" id="ARBA00022801"/>
    </source>
</evidence>
<keyword evidence="2 9" id="KW-0963">Cytoplasm</keyword>
<dbReference type="Gene3D" id="3.40.50.1000">
    <property type="entry name" value="HAD superfamily/HAD-like"/>
    <property type="match status" value="1"/>
</dbReference>
<reference evidence="14" key="1">
    <citation type="submission" date="2015-11" db="EMBL/GenBank/DDBJ databases">
        <authorList>
            <person name="Varghese N."/>
        </authorList>
    </citation>
    <scope>NUCLEOTIDE SEQUENCE [LARGE SCALE GENOMIC DNA]</scope>
</reference>
<evidence type="ECO:0000313" key="13">
    <source>
        <dbReference type="EMBL" id="CUU03724.1"/>
    </source>
</evidence>
<dbReference type="OrthoDB" id="9801899at2"/>
<dbReference type="PANTHER" id="PTHR42891">
    <property type="entry name" value="D-GLYCERO-BETA-D-MANNO-HEPTOSE-1,7-BISPHOSPHATE 7-PHOSPHATASE"/>
    <property type="match status" value="1"/>
</dbReference>
<proteinExistence type="inferred from homology"/>
<dbReference type="NCBIfam" id="TIGR00213">
    <property type="entry name" value="GmhB_yaeD"/>
    <property type="match status" value="1"/>
</dbReference>
<feature type="binding site" evidence="12">
    <location>
        <position position="11"/>
    </location>
    <ligand>
        <name>Mg(2+)</name>
        <dbReference type="ChEBI" id="CHEBI:18420"/>
    </ligand>
</feature>
<dbReference type="STRING" id="1643428.GCA_001442855_00807"/>
<dbReference type="EC" id="3.1.3.-" evidence="9"/>
<feature type="active site" description="Proton donor" evidence="10">
    <location>
        <position position="13"/>
    </location>
</feature>
<dbReference type="InterPro" id="IPR006543">
    <property type="entry name" value="Histidinol-phos"/>
</dbReference>
<gene>
    <name evidence="13" type="ORF">JGI1_00828</name>
</gene>
<dbReference type="InterPro" id="IPR006549">
    <property type="entry name" value="HAD-SF_hydro_IIIA"/>
</dbReference>
<feature type="binding site" evidence="12">
    <location>
        <position position="136"/>
    </location>
    <ligand>
        <name>Mg(2+)</name>
        <dbReference type="ChEBI" id="CHEBI:18420"/>
    </ligand>
</feature>
<keyword evidence="6 9" id="KW-0119">Carbohydrate metabolism</keyword>
<evidence type="ECO:0000256" key="3">
    <source>
        <dbReference type="ARBA" id="ARBA00022723"/>
    </source>
</evidence>
<dbReference type="SUPFAM" id="SSF56784">
    <property type="entry name" value="HAD-like"/>
    <property type="match status" value="1"/>
</dbReference>
<feature type="site" description="Contributes to substrate recognition" evidence="11">
    <location>
        <position position="110"/>
    </location>
</feature>
<evidence type="ECO:0000313" key="14">
    <source>
        <dbReference type="Proteomes" id="UP000320623"/>
    </source>
</evidence>
<dbReference type="FunFam" id="3.40.50.1000:FF:000037">
    <property type="entry name" value="D,D-heptose 1,7-bisphosphate phosphatase"/>
    <property type="match status" value="1"/>
</dbReference>
<keyword evidence="14" id="KW-1185">Reference proteome</keyword>
<dbReference type="RefSeq" id="WP_140944601.1">
    <property type="nucleotide sequence ID" value="NZ_FAOO01000004.1"/>
</dbReference>
<comment type="subcellular location">
    <subcellularLocation>
        <location evidence="1 9">Cytoplasm</location>
    </subcellularLocation>
</comment>
<keyword evidence="3 12" id="KW-0479">Metal-binding</keyword>
<dbReference type="AlphaFoldDB" id="A0A0S4MXL8"/>
<evidence type="ECO:0000256" key="10">
    <source>
        <dbReference type="PIRSR" id="PIRSR004682-1"/>
    </source>
</evidence>
<dbReference type="PIRSF" id="PIRSF004682">
    <property type="entry name" value="GmhB"/>
    <property type="match status" value="1"/>
</dbReference>
<keyword evidence="12" id="KW-0460">Magnesium</keyword>
<keyword evidence="4 9" id="KW-0378">Hydrolase</keyword>
<feature type="binding site" evidence="12">
    <location>
        <position position="107"/>
    </location>
    <ligand>
        <name>Zn(2+)</name>
        <dbReference type="ChEBI" id="CHEBI:29105"/>
    </ligand>
</feature>
<dbReference type="NCBIfam" id="TIGR01656">
    <property type="entry name" value="Histidinol-ppas"/>
    <property type="match status" value="1"/>
</dbReference>
<name>A0A0S4MXL8_9BACT</name>
<dbReference type="InterPro" id="IPR004446">
    <property type="entry name" value="Heptose_bisP_phosphatase"/>
</dbReference>
<dbReference type="NCBIfam" id="NF006506">
    <property type="entry name" value="PRK08942.1"/>
    <property type="match status" value="1"/>
</dbReference>
<dbReference type="InterPro" id="IPR023214">
    <property type="entry name" value="HAD_sf"/>
</dbReference>
<feature type="binding site" evidence="12">
    <location>
        <position position="94"/>
    </location>
    <ligand>
        <name>Zn(2+)</name>
        <dbReference type="ChEBI" id="CHEBI:29105"/>
    </ligand>
</feature>
<evidence type="ECO:0000256" key="9">
    <source>
        <dbReference type="PIRNR" id="PIRNR004682"/>
    </source>
</evidence>
<protein>
    <recommendedName>
        <fullName evidence="7 9">D,D-heptose 1,7-bisphosphate phosphatase</fullName>
        <ecNumber evidence="9">3.1.3.-</ecNumber>
    </recommendedName>
</protein>
<dbReference type="Proteomes" id="UP000320623">
    <property type="component" value="Unassembled WGS sequence"/>
</dbReference>
<organism evidence="13 14">
    <name type="scientific">Candidatus Thermokryptus mobilis</name>
    <dbReference type="NCBI Taxonomy" id="1643428"/>
    <lineage>
        <taxon>Bacteria</taxon>
        <taxon>Pseudomonadati</taxon>
        <taxon>Candidatus Kryptoniota</taxon>
        <taxon>Candidatus Thermokryptus</taxon>
    </lineage>
</organism>
<dbReference type="GO" id="GO:0046872">
    <property type="term" value="F:metal ion binding"/>
    <property type="evidence" value="ECO:0007669"/>
    <property type="project" value="UniProtKB-KW"/>
</dbReference>
<comment type="similarity">
    <text evidence="8 9">Belongs to the gmhB family.</text>
</comment>
<evidence type="ECO:0000256" key="12">
    <source>
        <dbReference type="PIRSR" id="PIRSR004682-4"/>
    </source>
</evidence>
<evidence type="ECO:0000256" key="6">
    <source>
        <dbReference type="ARBA" id="ARBA00023277"/>
    </source>
</evidence>
<feature type="active site" description="Nucleophile" evidence="10">
    <location>
        <position position="11"/>
    </location>
</feature>
<dbReference type="GO" id="GO:0005737">
    <property type="term" value="C:cytoplasm"/>
    <property type="evidence" value="ECO:0007669"/>
    <property type="project" value="UniProtKB-SubCell"/>
</dbReference>
<dbReference type="EMBL" id="FAOO01000004">
    <property type="protein sequence ID" value="CUU03724.1"/>
    <property type="molecule type" value="Genomic_DNA"/>
</dbReference>
<sequence>MKKQPLAIFLDRDGTINEDVNFLSSPEQLILIDGSAEAIKEANEIGLKVIVFTNQSGIARGYFTEEDLKKIHKRLDELLSEKGAKIDAYYYCPHHPTEGNGDYKVECECRKPKDGMLKRASREQNIDLRNSFVIGDRCIDIEAGKTAGATTILVLTGYGIEELEKCRDKNLEPDFVAKDLREAIEIVKKCLTERKEKCEA</sequence>
<dbReference type="Pfam" id="PF13242">
    <property type="entry name" value="Hydrolase_like"/>
    <property type="match status" value="1"/>
</dbReference>
<evidence type="ECO:0000256" key="5">
    <source>
        <dbReference type="ARBA" id="ARBA00022833"/>
    </source>
</evidence>
<comment type="cofactor">
    <cofactor evidence="12">
        <name>Mg(2+)</name>
        <dbReference type="ChEBI" id="CHEBI:18420"/>
    </cofactor>
</comment>
<evidence type="ECO:0000256" key="8">
    <source>
        <dbReference type="ARBA" id="ARBA00061616"/>
    </source>
</evidence>